<evidence type="ECO:0000259" key="9">
    <source>
        <dbReference type="Pfam" id="PF01094"/>
    </source>
</evidence>
<evidence type="ECO:0000313" key="10">
    <source>
        <dbReference type="EMBL" id="KAF6210192.1"/>
    </source>
</evidence>
<dbReference type="GO" id="GO:0007214">
    <property type="term" value="P:gamma-aminobutyric acid signaling pathway"/>
    <property type="evidence" value="ECO:0007669"/>
    <property type="project" value="TreeGrafter"/>
</dbReference>
<dbReference type="InterPro" id="IPR001828">
    <property type="entry name" value="ANF_lig-bd_rcpt"/>
</dbReference>
<proteinExistence type="predicted"/>
<evidence type="ECO:0000256" key="3">
    <source>
        <dbReference type="ARBA" id="ARBA00022989"/>
    </source>
</evidence>
<organism evidence="10 11">
    <name type="scientific">Apolygus lucorum</name>
    <name type="common">Small green plant bug</name>
    <name type="synonym">Lygocoris lucorum</name>
    <dbReference type="NCBI Taxonomy" id="248454"/>
    <lineage>
        <taxon>Eukaryota</taxon>
        <taxon>Metazoa</taxon>
        <taxon>Ecdysozoa</taxon>
        <taxon>Arthropoda</taxon>
        <taxon>Hexapoda</taxon>
        <taxon>Insecta</taxon>
        <taxon>Pterygota</taxon>
        <taxon>Neoptera</taxon>
        <taxon>Paraneoptera</taxon>
        <taxon>Hemiptera</taxon>
        <taxon>Heteroptera</taxon>
        <taxon>Panheteroptera</taxon>
        <taxon>Cimicomorpha</taxon>
        <taxon>Miridae</taxon>
        <taxon>Mirini</taxon>
        <taxon>Apolygus</taxon>
    </lineage>
</organism>
<keyword evidence="4" id="KW-0297">G-protein coupled receptor</keyword>
<evidence type="ECO:0000256" key="5">
    <source>
        <dbReference type="ARBA" id="ARBA00023136"/>
    </source>
</evidence>
<dbReference type="GO" id="GO:0004965">
    <property type="term" value="F:G protein-coupled GABA receptor activity"/>
    <property type="evidence" value="ECO:0007669"/>
    <property type="project" value="InterPro"/>
</dbReference>
<evidence type="ECO:0000256" key="2">
    <source>
        <dbReference type="ARBA" id="ARBA00022692"/>
    </source>
</evidence>
<dbReference type="EMBL" id="WIXP02000005">
    <property type="protein sequence ID" value="KAF6210192.1"/>
    <property type="molecule type" value="Genomic_DNA"/>
</dbReference>
<comment type="subcellular location">
    <subcellularLocation>
        <location evidence="1">Membrane</location>
    </subcellularLocation>
</comment>
<dbReference type="InterPro" id="IPR002455">
    <property type="entry name" value="GPCR3_GABA-B"/>
</dbReference>
<keyword evidence="7" id="KW-0325">Glycoprotein</keyword>
<dbReference type="PANTHER" id="PTHR10519:SF20">
    <property type="entry name" value="G-PROTEIN COUPLED RECEPTOR 156-RELATED"/>
    <property type="match status" value="1"/>
</dbReference>
<evidence type="ECO:0000256" key="7">
    <source>
        <dbReference type="ARBA" id="ARBA00023180"/>
    </source>
</evidence>
<reference evidence="10" key="1">
    <citation type="journal article" date="2021" name="Mol. Ecol. Resour.">
        <title>Apolygus lucorum genome provides insights into omnivorousness and mesophyll feeding.</title>
        <authorList>
            <person name="Liu Y."/>
            <person name="Liu H."/>
            <person name="Wang H."/>
            <person name="Huang T."/>
            <person name="Liu B."/>
            <person name="Yang B."/>
            <person name="Yin L."/>
            <person name="Li B."/>
            <person name="Zhang Y."/>
            <person name="Zhang S."/>
            <person name="Jiang F."/>
            <person name="Zhang X."/>
            <person name="Ren Y."/>
            <person name="Wang B."/>
            <person name="Wang S."/>
            <person name="Lu Y."/>
            <person name="Wu K."/>
            <person name="Fan W."/>
            <person name="Wang G."/>
        </authorList>
    </citation>
    <scope>NUCLEOTIDE SEQUENCE</scope>
    <source>
        <strain evidence="10">12Hb</strain>
    </source>
</reference>
<keyword evidence="8" id="KW-0807">Transducer</keyword>
<accession>A0A8S9XM97</accession>
<keyword evidence="11" id="KW-1185">Reference proteome</keyword>
<comment type="caution">
    <text evidence="10">The sequence shown here is derived from an EMBL/GenBank/DDBJ whole genome shotgun (WGS) entry which is preliminary data.</text>
</comment>
<sequence>MIRNYDRAGPGSIVGIPMDLDTRIIIGSFSQNVARSIFCEAYKMGIYGGDYAWVLQGLPVDGWWVDSERCGQDMLAAMDGVILVTNYKPRIGTIASISGLSSREFEAQMEGRVSGFAYETYDALWAVTLSLVSTLRSVNIVNFDYSSRDFIDHLSKNMASLSFNGVSGPVAFDGPDRIGFSAFYQVQSFGEFVKFQPTSTSAQSISTKNRTRWITPNVYRMVTQTW</sequence>
<keyword evidence="6" id="KW-0675">Receptor</keyword>
<keyword evidence="2" id="KW-0812">Transmembrane</keyword>
<evidence type="ECO:0000256" key="4">
    <source>
        <dbReference type="ARBA" id="ARBA00023040"/>
    </source>
</evidence>
<dbReference type="AlphaFoldDB" id="A0A8S9XM97"/>
<evidence type="ECO:0000313" key="11">
    <source>
        <dbReference type="Proteomes" id="UP000466442"/>
    </source>
</evidence>
<dbReference type="GO" id="GO:0038039">
    <property type="term" value="C:G protein-coupled receptor heterodimeric complex"/>
    <property type="evidence" value="ECO:0007669"/>
    <property type="project" value="TreeGrafter"/>
</dbReference>
<evidence type="ECO:0000256" key="1">
    <source>
        <dbReference type="ARBA" id="ARBA00004370"/>
    </source>
</evidence>
<gene>
    <name evidence="10" type="ORF">GE061_013295</name>
</gene>
<keyword evidence="3" id="KW-1133">Transmembrane helix</keyword>
<name>A0A8S9XM97_APOLU</name>
<keyword evidence="5" id="KW-0472">Membrane</keyword>
<dbReference type="InterPro" id="IPR028082">
    <property type="entry name" value="Peripla_BP_I"/>
</dbReference>
<feature type="domain" description="Receptor ligand binding region" evidence="9">
    <location>
        <begin position="21"/>
        <end position="173"/>
    </location>
</feature>
<dbReference type="OrthoDB" id="411630at2759"/>
<dbReference type="Gene3D" id="3.40.50.2300">
    <property type="match status" value="2"/>
</dbReference>
<dbReference type="PANTHER" id="PTHR10519">
    <property type="entry name" value="GABA-B RECEPTOR"/>
    <property type="match status" value="1"/>
</dbReference>
<dbReference type="Proteomes" id="UP000466442">
    <property type="component" value="Linkage Group LG5"/>
</dbReference>
<dbReference type="SUPFAM" id="SSF53822">
    <property type="entry name" value="Periplasmic binding protein-like I"/>
    <property type="match status" value="1"/>
</dbReference>
<dbReference type="Pfam" id="PF01094">
    <property type="entry name" value="ANF_receptor"/>
    <property type="match status" value="1"/>
</dbReference>
<evidence type="ECO:0000256" key="8">
    <source>
        <dbReference type="ARBA" id="ARBA00023224"/>
    </source>
</evidence>
<evidence type="ECO:0000256" key="6">
    <source>
        <dbReference type="ARBA" id="ARBA00023170"/>
    </source>
</evidence>
<protein>
    <recommendedName>
        <fullName evidence="9">Receptor ligand binding region domain-containing protein</fullName>
    </recommendedName>
</protein>